<dbReference type="Pfam" id="PF01794">
    <property type="entry name" value="Ferric_reduct"/>
    <property type="match status" value="1"/>
</dbReference>
<evidence type="ECO:0000256" key="1">
    <source>
        <dbReference type="ARBA" id="ARBA00004141"/>
    </source>
</evidence>
<dbReference type="RefSeq" id="WP_168606500.1">
    <property type="nucleotide sequence ID" value="NZ_CP038852.1"/>
</dbReference>
<dbReference type="InterPro" id="IPR013130">
    <property type="entry name" value="Fe3_Rdtase_TM_dom"/>
</dbReference>
<protein>
    <recommendedName>
        <fullName evidence="7">Protein-methionine-sulfoxide reductase heme-binding subunit MsrQ</fullName>
    </recommendedName>
    <alternativeName>
        <fullName evidence="7">Flavocytochrome MsrQ</fullName>
    </alternativeName>
</protein>
<dbReference type="GO" id="GO:0020037">
    <property type="term" value="F:heme binding"/>
    <property type="evidence" value="ECO:0007669"/>
    <property type="project" value="UniProtKB-UniRule"/>
</dbReference>
<dbReference type="GO" id="GO:0005886">
    <property type="term" value="C:plasma membrane"/>
    <property type="evidence" value="ECO:0007669"/>
    <property type="project" value="UniProtKB-SubCell"/>
</dbReference>
<name>A0A6H1Q1B5_9PROT</name>
<feature type="transmembrane region" description="Helical" evidence="7">
    <location>
        <begin position="73"/>
        <end position="90"/>
    </location>
</feature>
<keyword evidence="7" id="KW-0479">Metal-binding</keyword>
<feature type="transmembrane region" description="Helical" evidence="7">
    <location>
        <begin position="146"/>
        <end position="163"/>
    </location>
</feature>
<keyword evidence="2 7" id="KW-0813">Transport</keyword>
<keyword evidence="7" id="KW-0288">FMN</keyword>
<keyword evidence="3 7" id="KW-0812">Transmembrane</keyword>
<feature type="transmembrane region" description="Helical" evidence="7">
    <location>
        <begin position="110"/>
        <end position="126"/>
    </location>
</feature>
<dbReference type="GO" id="GO:0016679">
    <property type="term" value="F:oxidoreductase activity, acting on diphenols and related substances as donors"/>
    <property type="evidence" value="ECO:0007669"/>
    <property type="project" value="TreeGrafter"/>
</dbReference>
<keyword evidence="7" id="KW-0285">Flavoprotein</keyword>
<keyword evidence="7" id="KW-0249">Electron transport</keyword>
<feature type="domain" description="Ferric oxidoreductase" evidence="8">
    <location>
        <begin position="42"/>
        <end position="154"/>
    </location>
</feature>
<organism evidence="9 10">
    <name type="scientific">Candidatus Pelagibacter giovannonii</name>
    <dbReference type="NCBI Taxonomy" id="2563896"/>
    <lineage>
        <taxon>Bacteria</taxon>
        <taxon>Pseudomonadati</taxon>
        <taxon>Pseudomonadota</taxon>
        <taxon>Alphaproteobacteria</taxon>
        <taxon>Candidatus Pelagibacterales</taxon>
        <taxon>Candidatus Pelagibacteraceae</taxon>
        <taxon>Candidatus Pelagibacter</taxon>
    </lineage>
</organism>
<dbReference type="HAMAP" id="MF_01207">
    <property type="entry name" value="MsrQ"/>
    <property type="match status" value="1"/>
</dbReference>
<gene>
    <name evidence="7" type="primary">msrQ</name>
    <name evidence="9" type="ORF">E5R92_02285</name>
</gene>
<dbReference type="Proteomes" id="UP000501094">
    <property type="component" value="Chromosome"/>
</dbReference>
<comment type="subcellular location">
    <subcellularLocation>
        <location evidence="7">Cell membrane</location>
        <topology evidence="7">Multi-pass membrane protein</topology>
    </subcellularLocation>
    <subcellularLocation>
        <location evidence="1">Membrane</location>
        <topology evidence="1">Multi-pass membrane protein</topology>
    </subcellularLocation>
</comment>
<evidence type="ECO:0000313" key="9">
    <source>
        <dbReference type="EMBL" id="QIZ20614.1"/>
    </source>
</evidence>
<dbReference type="GO" id="GO:0046872">
    <property type="term" value="F:metal ion binding"/>
    <property type="evidence" value="ECO:0007669"/>
    <property type="project" value="UniProtKB-KW"/>
</dbReference>
<dbReference type="PANTHER" id="PTHR36964:SF1">
    <property type="entry name" value="PROTEIN-METHIONINE-SULFOXIDE REDUCTASE HEME-BINDING SUBUNIT MSRQ"/>
    <property type="match status" value="1"/>
</dbReference>
<reference evidence="9 10" key="1">
    <citation type="journal article" date="2020" name="Nat. Microbiol.">
        <title>Lysogenic host-virus interactions in SAR11 marine bacteria.</title>
        <authorList>
            <person name="Morris R.M."/>
            <person name="Cain K.R."/>
            <person name="Hvorecny K.L."/>
            <person name="Kollman J.M."/>
        </authorList>
    </citation>
    <scope>NUCLEOTIDE SEQUENCE [LARGE SCALE GENOMIC DNA]</scope>
    <source>
        <strain evidence="9 10">NP1</strain>
    </source>
</reference>
<proteinExistence type="inferred from homology"/>
<dbReference type="GO" id="GO:0030091">
    <property type="term" value="P:protein repair"/>
    <property type="evidence" value="ECO:0007669"/>
    <property type="project" value="UniProtKB-UniRule"/>
</dbReference>
<sequence length="189" mass="22555">MQKYIKIPIFFISLLPILIIFYQIIFNQLGPEPVKEITHVTGNWTLRFIIITLAMTPLQKFTKLNFWISYRRMFGLFVFFYASAHMMTYVGIDYRFDWSSISDDIIKKKFIFAGFLAWLLLVPLALTSSKRMIRLLRDKWKKLHKLIYIISLLGIIHYLWLVKVVTVEPLIYLIIIVILLTLRVKMKFN</sequence>
<dbReference type="PANTHER" id="PTHR36964">
    <property type="entry name" value="PROTEIN-METHIONINE-SULFOXIDE REDUCTASE HEME-BINDING SUBUNIT MSRQ"/>
    <property type="match status" value="1"/>
</dbReference>
<comment type="cofactor">
    <cofactor evidence="7">
        <name>heme b</name>
        <dbReference type="ChEBI" id="CHEBI:60344"/>
    </cofactor>
    <text evidence="7">Binds 1 heme b (iron(II)-protoporphyrin IX) group per subunit.</text>
</comment>
<evidence type="ECO:0000256" key="4">
    <source>
        <dbReference type="ARBA" id="ARBA00022989"/>
    </source>
</evidence>
<keyword evidence="5 7" id="KW-0408">Iron</keyword>
<accession>A0A6H1Q1B5</accession>
<dbReference type="GO" id="GO:0010181">
    <property type="term" value="F:FMN binding"/>
    <property type="evidence" value="ECO:0007669"/>
    <property type="project" value="UniProtKB-UniRule"/>
</dbReference>
<comment type="similarity">
    <text evidence="7">Belongs to the MsrQ family.</text>
</comment>
<feature type="transmembrane region" description="Helical" evidence="7">
    <location>
        <begin position="7"/>
        <end position="24"/>
    </location>
</feature>
<comment type="function">
    <text evidence="7">Part of the MsrPQ system that repairs oxidized periplasmic proteins containing methionine sulfoxide residues (Met-O), using respiratory chain electrons. Thus protects these proteins from oxidative-stress damage caused by reactive species of oxygen and chlorine generated by the host defense mechanisms. MsrPQ is essential for the maintenance of envelope integrity under bleach stress, rescuing a wide series of structurally unrelated periplasmic proteins from methionine oxidation. MsrQ provides electrons for reduction to the reductase catalytic subunit MsrP, using the quinone pool of the respiratory chain.</text>
</comment>
<feature type="transmembrane region" description="Helical" evidence="7">
    <location>
        <begin position="169"/>
        <end position="186"/>
    </location>
</feature>
<evidence type="ECO:0000256" key="5">
    <source>
        <dbReference type="ARBA" id="ARBA00023004"/>
    </source>
</evidence>
<evidence type="ECO:0000256" key="2">
    <source>
        <dbReference type="ARBA" id="ARBA00022448"/>
    </source>
</evidence>
<keyword evidence="6 7" id="KW-0472">Membrane</keyword>
<keyword evidence="7" id="KW-1003">Cell membrane</keyword>
<keyword evidence="7" id="KW-0349">Heme</keyword>
<dbReference type="GO" id="GO:0009055">
    <property type="term" value="F:electron transfer activity"/>
    <property type="evidence" value="ECO:0007669"/>
    <property type="project" value="UniProtKB-UniRule"/>
</dbReference>
<evidence type="ECO:0000256" key="6">
    <source>
        <dbReference type="ARBA" id="ARBA00023136"/>
    </source>
</evidence>
<evidence type="ECO:0000256" key="7">
    <source>
        <dbReference type="HAMAP-Rule" id="MF_01207"/>
    </source>
</evidence>
<dbReference type="EMBL" id="CP038852">
    <property type="protein sequence ID" value="QIZ20614.1"/>
    <property type="molecule type" value="Genomic_DNA"/>
</dbReference>
<comment type="subunit">
    <text evidence="7">Heterodimer of a catalytic subunit (MsrP) and a heme-binding subunit (MsrQ).</text>
</comment>
<comment type="cofactor">
    <cofactor evidence="7">
        <name>FMN</name>
        <dbReference type="ChEBI" id="CHEBI:58210"/>
    </cofactor>
    <text evidence="7">Binds 1 FMN per subunit.</text>
</comment>
<evidence type="ECO:0000313" key="10">
    <source>
        <dbReference type="Proteomes" id="UP000501094"/>
    </source>
</evidence>
<keyword evidence="10" id="KW-1185">Reference proteome</keyword>
<evidence type="ECO:0000256" key="3">
    <source>
        <dbReference type="ARBA" id="ARBA00022692"/>
    </source>
</evidence>
<dbReference type="InterPro" id="IPR022837">
    <property type="entry name" value="MsrQ-like"/>
</dbReference>
<dbReference type="AlphaFoldDB" id="A0A6H1Q1B5"/>
<feature type="transmembrane region" description="Helical" evidence="7">
    <location>
        <begin position="44"/>
        <end position="61"/>
    </location>
</feature>
<keyword evidence="4 7" id="KW-1133">Transmembrane helix</keyword>
<evidence type="ECO:0000259" key="8">
    <source>
        <dbReference type="Pfam" id="PF01794"/>
    </source>
</evidence>
<dbReference type="KEGG" id="peg:E5R92_02285"/>